<dbReference type="EMBL" id="JACFYJ010000067">
    <property type="protein sequence ID" value="MEI6001211.1"/>
    <property type="molecule type" value="Genomic_DNA"/>
</dbReference>
<organism evidence="1 2">
    <name type="scientific">Paraburkholderia bengalensis</name>
    <dbReference type="NCBI Taxonomy" id="2747562"/>
    <lineage>
        <taxon>Bacteria</taxon>
        <taxon>Pseudomonadati</taxon>
        <taxon>Pseudomonadota</taxon>
        <taxon>Betaproteobacteria</taxon>
        <taxon>Burkholderiales</taxon>
        <taxon>Burkholderiaceae</taxon>
        <taxon>Paraburkholderia</taxon>
    </lineage>
</organism>
<keyword evidence="2" id="KW-1185">Reference proteome</keyword>
<comment type="caution">
    <text evidence="1">The sequence shown here is derived from an EMBL/GenBank/DDBJ whole genome shotgun (WGS) entry which is preliminary data.</text>
</comment>
<evidence type="ECO:0000313" key="1">
    <source>
        <dbReference type="EMBL" id="MEI6001211.1"/>
    </source>
</evidence>
<dbReference type="Proteomes" id="UP001386437">
    <property type="component" value="Unassembled WGS sequence"/>
</dbReference>
<evidence type="ECO:0000313" key="2">
    <source>
        <dbReference type="Proteomes" id="UP001386437"/>
    </source>
</evidence>
<name>A0ABU8J0A8_9BURK</name>
<sequence length="57" mass="6424">MTRIKGLTRCVHGLHSRKKVGGGVISAVMRVPLTDFGKLKPEPMRCYSKRIVSKQRD</sequence>
<accession>A0ABU8J0A8</accession>
<protein>
    <submittedName>
        <fullName evidence="1">Uncharacterized protein</fullName>
    </submittedName>
</protein>
<reference evidence="1 2" key="1">
    <citation type="journal article" date="2022" name="Arch. Microbiol.">
        <title>Paraburkholderia bengalensis sp. nov. isolated from roots of Oryza sativa, IR64.</title>
        <authorList>
            <person name="Nag P."/>
            <person name="Mondal N."/>
            <person name="Sarkar J."/>
            <person name="Das S."/>
        </authorList>
    </citation>
    <scope>NUCLEOTIDE SEQUENCE [LARGE SCALE GENOMIC DNA]</scope>
    <source>
        <strain evidence="1 2">IR64_4_BI</strain>
    </source>
</reference>
<dbReference type="RefSeq" id="WP_229517691.1">
    <property type="nucleotide sequence ID" value="NZ_JACFYJ010000067.1"/>
</dbReference>
<gene>
    <name evidence="1" type="ORF">H3V53_29775</name>
</gene>
<proteinExistence type="predicted"/>